<dbReference type="OrthoDB" id="273452at2759"/>
<dbReference type="EMBL" id="NBCO01000013">
    <property type="protein sequence ID" value="ORC89211.1"/>
    <property type="molecule type" value="Genomic_DNA"/>
</dbReference>
<dbReference type="InterPro" id="IPR029058">
    <property type="entry name" value="AB_hydrolase_fold"/>
</dbReference>
<dbReference type="InterPro" id="IPR007751">
    <property type="entry name" value="DUF676_lipase-like"/>
</dbReference>
<organism evidence="2 3">
    <name type="scientific">Trypanosoma theileri</name>
    <dbReference type="NCBI Taxonomy" id="67003"/>
    <lineage>
        <taxon>Eukaryota</taxon>
        <taxon>Discoba</taxon>
        <taxon>Euglenozoa</taxon>
        <taxon>Kinetoplastea</taxon>
        <taxon>Metakinetoplastina</taxon>
        <taxon>Trypanosomatida</taxon>
        <taxon>Trypanosomatidae</taxon>
        <taxon>Trypanosoma</taxon>
    </lineage>
</organism>
<dbReference type="SUPFAM" id="SSF53474">
    <property type="entry name" value="alpha/beta-Hydrolases"/>
    <property type="match status" value="1"/>
</dbReference>
<name>A0A1X0NX73_9TRYP</name>
<dbReference type="VEuPathDB" id="TriTrypDB:TM35_000132150"/>
<dbReference type="RefSeq" id="XP_028883277.1">
    <property type="nucleotide sequence ID" value="XM_029025431.1"/>
</dbReference>
<reference evidence="2 3" key="1">
    <citation type="submission" date="2017-03" db="EMBL/GenBank/DDBJ databases">
        <title>An alternative strategy for trypanosome survival in the mammalian bloodstream revealed through genome and transcriptome analysis of the ubiquitous bovine parasite Trypanosoma (Megatrypanum) theileri.</title>
        <authorList>
            <person name="Kelly S."/>
            <person name="Ivens A."/>
            <person name="Mott A."/>
            <person name="O'Neill E."/>
            <person name="Emms D."/>
            <person name="Macleod O."/>
            <person name="Voorheis P."/>
            <person name="Matthews J."/>
            <person name="Matthews K."/>
            <person name="Carrington M."/>
        </authorList>
    </citation>
    <scope>NUCLEOTIDE SEQUENCE [LARGE SCALE GENOMIC DNA]</scope>
    <source>
        <strain evidence="2">Edinburgh</strain>
    </source>
</reference>
<dbReference type="PANTHER" id="PTHR12482:SF62">
    <property type="entry name" value="LIPASE ROG1-RELATED"/>
    <property type="match status" value="1"/>
</dbReference>
<feature type="domain" description="DUF676" evidence="1">
    <location>
        <begin position="117"/>
        <end position="263"/>
    </location>
</feature>
<evidence type="ECO:0000313" key="2">
    <source>
        <dbReference type="EMBL" id="ORC89211.1"/>
    </source>
</evidence>
<sequence>MSVIDQSEFYHFVLFQHGFWGASSDFNGLLIHLFQENEKCYNKDYKEGEGGESSASDFPFEATDNNNNKYGGRLLSRGNLTSFAPDSNKFLGTRQSTCSCACKSLEEFLPVFSDWIDKVKKKKENCRLCFSCVGHSFGGIIMRELLYLLLVTEDINDCGKDLFNSVKMVREKFIQFNITLENFITIATPHCGVDECMISPMYYGARILGRLCAASVEELLLKDNDEVLTVRLINSGHLASLRLFRRRTLFANTQKDIMVGFATSSLLFSDTIRDRVRIVGTDPKDLPCAAEFADDHSCYSAVIHLPRLEKEVTTATPSHTLNDLYQYKNNTMIQEDVDPSLKRLSRSIAAALRRYLDWDVIALRYTNPLPLAHVSCLGMVPQYASAPEIVQRVAQEIIKVY</sequence>
<gene>
    <name evidence="2" type="ORF">TM35_000132150</name>
</gene>
<dbReference type="PANTHER" id="PTHR12482">
    <property type="entry name" value="LIPASE ROG1-RELATED-RELATED"/>
    <property type="match status" value="1"/>
</dbReference>
<dbReference type="InterPro" id="IPR044294">
    <property type="entry name" value="Lipase-like"/>
</dbReference>
<accession>A0A1X0NX73</accession>
<dbReference type="AlphaFoldDB" id="A0A1X0NX73"/>
<protein>
    <recommendedName>
        <fullName evidence="1">DUF676 domain-containing protein</fullName>
    </recommendedName>
</protein>
<proteinExistence type="predicted"/>
<dbReference type="Pfam" id="PF05057">
    <property type="entry name" value="DUF676"/>
    <property type="match status" value="1"/>
</dbReference>
<keyword evidence="3" id="KW-1185">Reference proteome</keyword>
<dbReference type="Gene3D" id="3.40.50.1820">
    <property type="entry name" value="alpha/beta hydrolase"/>
    <property type="match status" value="1"/>
</dbReference>
<comment type="caution">
    <text evidence="2">The sequence shown here is derived from an EMBL/GenBank/DDBJ whole genome shotgun (WGS) entry which is preliminary data.</text>
</comment>
<evidence type="ECO:0000259" key="1">
    <source>
        <dbReference type="Pfam" id="PF05057"/>
    </source>
</evidence>
<dbReference type="GeneID" id="39985211"/>
<evidence type="ECO:0000313" key="3">
    <source>
        <dbReference type="Proteomes" id="UP000192257"/>
    </source>
</evidence>
<dbReference type="Proteomes" id="UP000192257">
    <property type="component" value="Unassembled WGS sequence"/>
</dbReference>